<dbReference type="Gene3D" id="1.10.510.10">
    <property type="entry name" value="Transferase(Phosphotransferase) domain 1"/>
    <property type="match status" value="1"/>
</dbReference>
<dbReference type="InterPro" id="IPR011009">
    <property type="entry name" value="Kinase-like_dom_sf"/>
</dbReference>
<dbReference type="PANTHER" id="PTHR44167:SF18">
    <property type="entry name" value="PROTEIN KINASE DOMAIN-CONTAINING PROTEIN"/>
    <property type="match status" value="1"/>
</dbReference>
<dbReference type="OrthoDB" id="5979581at2759"/>
<dbReference type="SMART" id="SM00220">
    <property type="entry name" value="S_TKc"/>
    <property type="match status" value="1"/>
</dbReference>
<dbReference type="GO" id="GO:0044773">
    <property type="term" value="P:mitotic DNA damage checkpoint signaling"/>
    <property type="evidence" value="ECO:0007669"/>
    <property type="project" value="TreeGrafter"/>
</dbReference>
<protein>
    <submittedName>
        <fullName evidence="2">Kinase-like domain-containing protein</fullName>
    </submittedName>
</protein>
<dbReference type="SUPFAM" id="SSF56112">
    <property type="entry name" value="Protein kinase-like (PK-like)"/>
    <property type="match status" value="1"/>
</dbReference>
<dbReference type="Proteomes" id="UP000326565">
    <property type="component" value="Unassembled WGS sequence"/>
</dbReference>
<dbReference type="GO" id="GO:0005634">
    <property type="term" value="C:nucleus"/>
    <property type="evidence" value="ECO:0007669"/>
    <property type="project" value="TreeGrafter"/>
</dbReference>
<sequence length="376" mass="42493">MSKISLHRLLLNASTSPFIAFRLHGKLPVSLWMSFKSIPDLYHVVHKLEFGAYTTVWLAKDEQAGRYVATKISVAHGNSQECSILRQLGSPGPNGRYPGKTITRLISDKFVLKGQNGVHQCVGGPYTRLFQLPVARSIAAQLVQAVALLHSRGVVHADIHLGNILLHFHQGIDSFSPEELYAKYGQPNHEPIVSLGKQSLLSFYPPTTARYYSNTRFLSAPPEVRFLPREPLSFPADIWSLACTIWSIIGERPPFEGFAPWANGITMEHFTTLGRLSQEWWGEKWDARLRWFNEDGTRNHHGLGKPWPERFEDLCRSPGASLVLFQLGSEEKAALLKMLKGMLAYRPGGRLNVDEVLNSEWMADWALPQLKRMRKM</sequence>
<evidence type="ECO:0000259" key="1">
    <source>
        <dbReference type="PROSITE" id="PS50011"/>
    </source>
</evidence>
<reference evidence="2 3" key="1">
    <citation type="submission" date="2019-04" db="EMBL/GenBank/DDBJ databases">
        <title>Friends and foes A comparative genomics study of 23 Aspergillus species from section Flavi.</title>
        <authorList>
            <consortium name="DOE Joint Genome Institute"/>
            <person name="Kjaerbolling I."/>
            <person name="Vesth T."/>
            <person name="Frisvad J.C."/>
            <person name="Nybo J.L."/>
            <person name="Theobald S."/>
            <person name="Kildgaard S."/>
            <person name="Isbrandt T."/>
            <person name="Kuo A."/>
            <person name="Sato A."/>
            <person name="Lyhne E.K."/>
            <person name="Kogle M.E."/>
            <person name="Wiebenga A."/>
            <person name="Kun R.S."/>
            <person name="Lubbers R.J."/>
            <person name="Makela M.R."/>
            <person name="Barry K."/>
            <person name="Chovatia M."/>
            <person name="Clum A."/>
            <person name="Daum C."/>
            <person name="Haridas S."/>
            <person name="He G."/>
            <person name="LaButti K."/>
            <person name="Lipzen A."/>
            <person name="Mondo S."/>
            <person name="Riley R."/>
            <person name="Salamov A."/>
            <person name="Simmons B.A."/>
            <person name="Magnuson J.K."/>
            <person name="Henrissat B."/>
            <person name="Mortensen U.H."/>
            <person name="Larsen T.O."/>
            <person name="Devries R.P."/>
            <person name="Grigoriev I.V."/>
            <person name="Machida M."/>
            <person name="Baker S.E."/>
            <person name="Andersen M.R."/>
        </authorList>
    </citation>
    <scope>NUCLEOTIDE SEQUENCE [LARGE SCALE GENOMIC DNA]</scope>
    <source>
        <strain evidence="2 3">CBS 151.66</strain>
    </source>
</reference>
<keyword evidence="2" id="KW-0808">Transferase</keyword>
<dbReference type="PROSITE" id="PS50011">
    <property type="entry name" value="PROTEIN_KINASE_DOM"/>
    <property type="match status" value="1"/>
</dbReference>
<proteinExistence type="predicted"/>
<evidence type="ECO:0000313" key="2">
    <source>
        <dbReference type="EMBL" id="KAB8067823.1"/>
    </source>
</evidence>
<dbReference type="GO" id="GO:0005524">
    <property type="term" value="F:ATP binding"/>
    <property type="evidence" value="ECO:0007669"/>
    <property type="project" value="InterPro"/>
</dbReference>
<dbReference type="AlphaFoldDB" id="A0A5N5WH84"/>
<dbReference type="GO" id="GO:0004674">
    <property type="term" value="F:protein serine/threonine kinase activity"/>
    <property type="evidence" value="ECO:0007669"/>
    <property type="project" value="TreeGrafter"/>
</dbReference>
<gene>
    <name evidence="2" type="ORF">BDV29DRAFT_196144</name>
</gene>
<name>A0A5N5WH84_9EURO</name>
<dbReference type="GO" id="GO:0005737">
    <property type="term" value="C:cytoplasm"/>
    <property type="evidence" value="ECO:0007669"/>
    <property type="project" value="TreeGrafter"/>
</dbReference>
<organism evidence="2 3">
    <name type="scientific">Aspergillus leporis</name>
    <dbReference type="NCBI Taxonomy" id="41062"/>
    <lineage>
        <taxon>Eukaryota</taxon>
        <taxon>Fungi</taxon>
        <taxon>Dikarya</taxon>
        <taxon>Ascomycota</taxon>
        <taxon>Pezizomycotina</taxon>
        <taxon>Eurotiomycetes</taxon>
        <taxon>Eurotiomycetidae</taxon>
        <taxon>Eurotiales</taxon>
        <taxon>Aspergillaceae</taxon>
        <taxon>Aspergillus</taxon>
        <taxon>Aspergillus subgen. Circumdati</taxon>
    </lineage>
</organism>
<keyword evidence="2" id="KW-0418">Kinase</keyword>
<feature type="domain" description="Protein kinase" evidence="1">
    <location>
        <begin position="42"/>
        <end position="362"/>
    </location>
</feature>
<dbReference type="Gene3D" id="3.30.200.20">
    <property type="entry name" value="Phosphorylase Kinase, domain 1"/>
    <property type="match status" value="1"/>
</dbReference>
<evidence type="ECO:0000313" key="3">
    <source>
        <dbReference type="Proteomes" id="UP000326565"/>
    </source>
</evidence>
<keyword evidence="3" id="KW-1185">Reference proteome</keyword>
<dbReference type="PANTHER" id="PTHR44167">
    <property type="entry name" value="OVARIAN-SPECIFIC SERINE/THREONINE-PROTEIN KINASE LOK-RELATED"/>
    <property type="match status" value="1"/>
</dbReference>
<dbReference type="InterPro" id="IPR000719">
    <property type="entry name" value="Prot_kinase_dom"/>
</dbReference>
<accession>A0A5N5WH84</accession>
<dbReference type="EMBL" id="ML732441">
    <property type="protein sequence ID" value="KAB8067823.1"/>
    <property type="molecule type" value="Genomic_DNA"/>
</dbReference>